<organism evidence="1 3">
    <name type="scientific">Glycomyces lechevalierae</name>
    <dbReference type="NCBI Taxonomy" id="256034"/>
    <lineage>
        <taxon>Bacteria</taxon>
        <taxon>Bacillati</taxon>
        <taxon>Actinomycetota</taxon>
        <taxon>Actinomycetes</taxon>
        <taxon>Glycomycetales</taxon>
        <taxon>Glycomycetaceae</taxon>
        <taxon>Glycomyces</taxon>
    </lineage>
</organism>
<reference evidence="1" key="1">
    <citation type="submission" date="2022-12" db="EMBL/GenBank/DDBJ databases">
        <title>Gycomyces niveus sp.nov., a novel actinomycete isolated from soil in Shouguang.</title>
        <authorList>
            <person name="Yang X."/>
        </authorList>
    </citation>
    <scope>NUCLEOTIDE SEQUENCE</scope>
    <source>
        <strain evidence="1">DSM 44724</strain>
    </source>
</reference>
<protein>
    <submittedName>
        <fullName evidence="1">Uncharacterized protein</fullName>
    </submittedName>
</protein>
<dbReference type="Proteomes" id="UP001183604">
    <property type="component" value="Unassembled WGS sequence"/>
</dbReference>
<dbReference type="EMBL" id="JAPZVQ010000017">
    <property type="protein sequence ID" value="MDA1387541.1"/>
    <property type="molecule type" value="Genomic_DNA"/>
</dbReference>
<sequence length="95" mass="9867">MTRIPRTRRLLIAAPRCCSPRHRPRWLRARRTGGAGDCGNINGGNGTDTVIVTAGIGFPTGEAQTDTGSLDGGADTDVCQLLLGTVAGSVTDCEL</sequence>
<dbReference type="Proteomes" id="UP001145799">
    <property type="component" value="Unassembled WGS sequence"/>
</dbReference>
<keyword evidence="4" id="KW-1185">Reference proteome</keyword>
<comment type="caution">
    <text evidence="1">The sequence shown here is derived from an EMBL/GenBank/DDBJ whole genome shotgun (WGS) entry which is preliminary data.</text>
</comment>
<evidence type="ECO:0000313" key="3">
    <source>
        <dbReference type="Proteomes" id="UP001145799"/>
    </source>
</evidence>
<reference evidence="2 4" key="2">
    <citation type="submission" date="2023-07" db="EMBL/GenBank/DDBJ databases">
        <title>Sequencing the genomes of 1000 actinobacteria strains.</title>
        <authorList>
            <person name="Klenk H.-P."/>
        </authorList>
    </citation>
    <scope>NUCLEOTIDE SEQUENCE [LARGE SCALE GENOMIC DNA]</scope>
    <source>
        <strain evidence="2 4">DSM 44724</strain>
    </source>
</reference>
<proteinExistence type="predicted"/>
<dbReference type="AlphaFoldDB" id="A0A9X3SZM4"/>
<accession>A0A9X3SZM4</accession>
<evidence type="ECO:0000313" key="1">
    <source>
        <dbReference type="EMBL" id="MDA1387541.1"/>
    </source>
</evidence>
<evidence type="ECO:0000313" key="2">
    <source>
        <dbReference type="EMBL" id="MDR7336693.1"/>
    </source>
</evidence>
<gene>
    <name evidence="2" type="ORF">J2S69_000412</name>
    <name evidence="1" type="ORF">O2L01_21285</name>
</gene>
<dbReference type="RefSeq" id="WP_270124046.1">
    <property type="nucleotide sequence ID" value="NZ_BAAAOM010000002.1"/>
</dbReference>
<dbReference type="EMBL" id="JAVDYD010000001">
    <property type="protein sequence ID" value="MDR7336693.1"/>
    <property type="molecule type" value="Genomic_DNA"/>
</dbReference>
<name>A0A9X3SZM4_9ACTN</name>
<evidence type="ECO:0000313" key="4">
    <source>
        <dbReference type="Proteomes" id="UP001183604"/>
    </source>
</evidence>